<dbReference type="AlphaFoldDB" id="A0A131Z1X6"/>
<accession>A0A131Z1X6</accession>
<feature type="domain" description="TIL" evidence="2">
    <location>
        <begin position="45"/>
        <end position="103"/>
    </location>
</feature>
<evidence type="ECO:0000256" key="1">
    <source>
        <dbReference type="SAM" id="SignalP"/>
    </source>
</evidence>
<dbReference type="CDD" id="cd19941">
    <property type="entry name" value="TIL"/>
    <property type="match status" value="1"/>
</dbReference>
<reference evidence="3" key="1">
    <citation type="journal article" date="2016" name="Ticks Tick Borne Dis.">
        <title>De novo assembly and annotation of the salivary gland transcriptome of Rhipicephalus appendiculatus male and female ticks during blood feeding.</title>
        <authorList>
            <person name="de Castro M.H."/>
            <person name="de Klerk D."/>
            <person name="Pienaar R."/>
            <person name="Latif A.A."/>
            <person name="Rees D.J."/>
            <person name="Mans B.J."/>
        </authorList>
    </citation>
    <scope>NUCLEOTIDE SEQUENCE</scope>
    <source>
        <tissue evidence="3">Salivary glands</tissue>
    </source>
</reference>
<dbReference type="SUPFAM" id="SSF57567">
    <property type="entry name" value="Serine protease inhibitors"/>
    <property type="match status" value="1"/>
</dbReference>
<keyword evidence="1" id="KW-0732">Signal</keyword>
<dbReference type="InterPro" id="IPR002919">
    <property type="entry name" value="TIL_dom"/>
</dbReference>
<dbReference type="Gene3D" id="2.10.25.10">
    <property type="entry name" value="Laminin"/>
    <property type="match status" value="1"/>
</dbReference>
<dbReference type="Pfam" id="PF01826">
    <property type="entry name" value="TIL"/>
    <property type="match status" value="1"/>
</dbReference>
<feature type="signal peptide" evidence="1">
    <location>
        <begin position="1"/>
        <end position="23"/>
    </location>
</feature>
<dbReference type="EMBL" id="GEDV01003629">
    <property type="protein sequence ID" value="JAP84928.1"/>
    <property type="molecule type" value="Transcribed_RNA"/>
</dbReference>
<sequence>MSRNMTIVLLVLVVCATLVHVHGQFDIWPARLINGYSELSPQRRCSPGEVYQTCQSSSCGENHCNHLTLPGLVSCKLDCVTGCFCAKPLYRNKAGQCVHVLNCPAFRKNRP</sequence>
<protein>
    <submittedName>
        <fullName evidence="3">TIL domain containing protein</fullName>
    </submittedName>
</protein>
<feature type="chain" id="PRO_5007286434" evidence="1">
    <location>
        <begin position="24"/>
        <end position="111"/>
    </location>
</feature>
<organism evidence="3">
    <name type="scientific">Rhipicephalus appendiculatus</name>
    <name type="common">Brown ear tick</name>
    <dbReference type="NCBI Taxonomy" id="34631"/>
    <lineage>
        <taxon>Eukaryota</taxon>
        <taxon>Metazoa</taxon>
        <taxon>Ecdysozoa</taxon>
        <taxon>Arthropoda</taxon>
        <taxon>Chelicerata</taxon>
        <taxon>Arachnida</taxon>
        <taxon>Acari</taxon>
        <taxon>Parasitiformes</taxon>
        <taxon>Ixodida</taxon>
        <taxon>Ixodoidea</taxon>
        <taxon>Ixodidae</taxon>
        <taxon>Rhipicephalinae</taxon>
        <taxon>Rhipicephalus</taxon>
        <taxon>Rhipicephalus</taxon>
    </lineage>
</organism>
<dbReference type="InterPro" id="IPR036084">
    <property type="entry name" value="Ser_inhib-like_sf"/>
</dbReference>
<evidence type="ECO:0000259" key="2">
    <source>
        <dbReference type="Pfam" id="PF01826"/>
    </source>
</evidence>
<proteinExistence type="predicted"/>
<name>A0A131Z1X6_RHIAP</name>
<evidence type="ECO:0000313" key="3">
    <source>
        <dbReference type="EMBL" id="JAP84928.1"/>
    </source>
</evidence>